<evidence type="ECO:0000313" key="2">
    <source>
        <dbReference type="EMBL" id="OWR35522.1"/>
    </source>
</evidence>
<protein>
    <submittedName>
        <fullName evidence="2">Uncharacterized protein</fullName>
    </submittedName>
</protein>
<feature type="coiled-coil region" evidence="1">
    <location>
        <begin position="24"/>
        <end position="51"/>
    </location>
</feature>
<dbReference type="Proteomes" id="UP000197904">
    <property type="component" value="Unassembled WGS sequence"/>
</dbReference>
<dbReference type="RefSeq" id="WP_088475813.1">
    <property type="nucleotide sequence ID" value="NZ_NIXP01000006.1"/>
</dbReference>
<accession>A0A246L673</accession>
<gene>
    <name evidence="2" type="ORF">CEE55_01620</name>
</gene>
<evidence type="ECO:0000256" key="1">
    <source>
        <dbReference type="SAM" id="Coils"/>
    </source>
</evidence>
<organism evidence="2 3">
    <name type="scientific">Stenotrophomonas pavanii</name>
    <dbReference type="NCBI Taxonomy" id="487698"/>
    <lineage>
        <taxon>Bacteria</taxon>
        <taxon>Pseudomonadati</taxon>
        <taxon>Pseudomonadota</taxon>
        <taxon>Gammaproteobacteria</taxon>
        <taxon>Lysobacterales</taxon>
        <taxon>Lysobacteraceae</taxon>
        <taxon>Stenotrophomonas</taxon>
    </lineage>
</organism>
<evidence type="ECO:0000313" key="3">
    <source>
        <dbReference type="Proteomes" id="UP000197904"/>
    </source>
</evidence>
<name>A0A246L673_9GAMM</name>
<keyword evidence="1" id="KW-0175">Coiled coil</keyword>
<dbReference type="EMBL" id="NIXP01000006">
    <property type="protein sequence ID" value="OWR35522.1"/>
    <property type="molecule type" value="Genomic_DNA"/>
</dbReference>
<sequence length="86" mass="9888">MSADTDWSAVADSVYRDFVEDERREKAQQHLEELQEEIERLNEVVAAVSDYADQLAYSGKWANASDEQIEQNRIALELRSILGEIE</sequence>
<proteinExistence type="predicted"/>
<reference evidence="2 3" key="1">
    <citation type="submission" date="2017-06" db="EMBL/GenBank/DDBJ databases">
        <authorList>
            <person name="Kim H.J."/>
            <person name="Triplett B.A."/>
        </authorList>
    </citation>
    <scope>NUCLEOTIDE SEQUENCE [LARGE SCALE GENOMIC DNA]</scope>
    <source>
        <strain evidence="2 3">S18795</strain>
    </source>
</reference>
<dbReference type="AlphaFoldDB" id="A0A246L673"/>
<comment type="caution">
    <text evidence="2">The sequence shown here is derived from an EMBL/GenBank/DDBJ whole genome shotgun (WGS) entry which is preliminary data.</text>
</comment>